<dbReference type="Proteomes" id="UP000000775">
    <property type="component" value="Chromosome"/>
</dbReference>
<dbReference type="EMBL" id="AM260522">
    <property type="protein sequence ID" value="CAK00260.1"/>
    <property type="molecule type" value="Genomic_DNA"/>
</dbReference>
<name>Q17VR6_HELAH</name>
<organism evidence="2 3">
    <name type="scientific">Helicobacter acinonychis (strain Sheeba)</name>
    <dbReference type="NCBI Taxonomy" id="382638"/>
    <lineage>
        <taxon>Bacteria</taxon>
        <taxon>Pseudomonadati</taxon>
        <taxon>Campylobacterota</taxon>
        <taxon>Epsilonproteobacteria</taxon>
        <taxon>Campylobacterales</taxon>
        <taxon>Helicobacteraceae</taxon>
        <taxon>Helicobacter</taxon>
    </lineage>
</organism>
<feature type="transmembrane region" description="Helical" evidence="1">
    <location>
        <begin position="6"/>
        <end position="24"/>
    </location>
</feature>
<evidence type="ECO:0000313" key="2">
    <source>
        <dbReference type="EMBL" id="CAK00260.1"/>
    </source>
</evidence>
<gene>
    <name evidence="2" type="primary">fragment 1</name>
    <name evidence="2" type="ordered locus">Hac_1544</name>
</gene>
<dbReference type="HOGENOM" id="CLU_2861560_0_0_7"/>
<protein>
    <submittedName>
        <fullName evidence="2">Uncharacterized protein</fullName>
    </submittedName>
</protein>
<keyword evidence="3" id="KW-1185">Reference proteome</keyword>
<evidence type="ECO:0000313" key="3">
    <source>
        <dbReference type="Proteomes" id="UP000000775"/>
    </source>
</evidence>
<reference evidence="2 3" key="1">
    <citation type="journal article" date="2006" name="PLoS Genet.">
        <title>Who ate whom? Adaptive Helicobacter genomic changes that accompanied a host jump from early humans to large felines.</title>
        <authorList>
            <person name="Eppinger M."/>
            <person name="Baar C."/>
            <person name="Linz B."/>
            <person name="Raddatz G."/>
            <person name="Lanz C."/>
            <person name="Keller H."/>
            <person name="Morelli G."/>
            <person name="Gressmann H."/>
            <person name="Achtman M."/>
            <person name="Schuster S.C."/>
        </authorList>
    </citation>
    <scope>NUCLEOTIDE SEQUENCE [LARGE SCALE GENOMIC DNA]</scope>
    <source>
        <strain evidence="2 3">Sheeba</strain>
    </source>
</reference>
<keyword evidence="1" id="KW-1133">Transmembrane helix</keyword>
<dbReference type="AlphaFoldDB" id="Q17VR6"/>
<dbReference type="STRING" id="382638.Hac_1544"/>
<keyword evidence="1" id="KW-0472">Membrane</keyword>
<keyword evidence="1" id="KW-0812">Transmembrane</keyword>
<sequence>MNPLKRVFVIISFFNVLSFQFLYLESEKNKSIEEWKRYAEPFKDNGFRFKCLDIEAVSDSSIKS</sequence>
<evidence type="ECO:0000256" key="1">
    <source>
        <dbReference type="SAM" id="Phobius"/>
    </source>
</evidence>
<proteinExistence type="predicted"/>
<dbReference type="KEGG" id="hac:Hac_1544"/>
<accession>Q17VR6</accession>